<evidence type="ECO:0000313" key="2">
    <source>
        <dbReference type="EMBL" id="OAY37380.1"/>
    </source>
</evidence>
<name>A0A2C9UZN8_MANES</name>
<dbReference type="EMBL" id="CM004397">
    <property type="protein sequence ID" value="OAY37380.1"/>
    <property type="molecule type" value="Genomic_DNA"/>
</dbReference>
<proteinExistence type="predicted"/>
<organism evidence="2">
    <name type="scientific">Manihot esculenta</name>
    <name type="common">Cassava</name>
    <name type="synonym">Jatropha manihot</name>
    <dbReference type="NCBI Taxonomy" id="3983"/>
    <lineage>
        <taxon>Eukaryota</taxon>
        <taxon>Viridiplantae</taxon>
        <taxon>Streptophyta</taxon>
        <taxon>Embryophyta</taxon>
        <taxon>Tracheophyta</taxon>
        <taxon>Spermatophyta</taxon>
        <taxon>Magnoliopsida</taxon>
        <taxon>eudicotyledons</taxon>
        <taxon>Gunneridae</taxon>
        <taxon>Pentapetalae</taxon>
        <taxon>rosids</taxon>
        <taxon>fabids</taxon>
        <taxon>Malpighiales</taxon>
        <taxon>Euphorbiaceae</taxon>
        <taxon>Crotonoideae</taxon>
        <taxon>Manihoteae</taxon>
        <taxon>Manihot</taxon>
    </lineage>
</organism>
<protein>
    <submittedName>
        <fullName evidence="2">Uncharacterized protein</fullName>
    </submittedName>
</protein>
<reference evidence="2" key="1">
    <citation type="submission" date="2016-02" db="EMBL/GenBank/DDBJ databases">
        <title>WGS assembly of Manihot esculenta.</title>
        <authorList>
            <person name="Bredeson J.V."/>
            <person name="Prochnik S.E."/>
            <person name="Lyons J.B."/>
            <person name="Schmutz J."/>
            <person name="Grimwood J."/>
            <person name="Vrebalov J."/>
            <person name="Bart R.S."/>
            <person name="Amuge T."/>
            <person name="Ferguson M.E."/>
            <person name="Green R."/>
            <person name="Putnam N."/>
            <person name="Stites J."/>
            <person name="Rounsley S."/>
            <person name="Rokhsar D.S."/>
        </authorList>
    </citation>
    <scope>NUCLEOTIDE SEQUENCE [LARGE SCALE GENOMIC DNA]</scope>
    <source>
        <tissue evidence="2">Leaf</tissue>
    </source>
</reference>
<feature type="region of interest" description="Disordered" evidence="1">
    <location>
        <begin position="1"/>
        <end position="25"/>
    </location>
</feature>
<accession>A0A2C9UZN8</accession>
<feature type="compositionally biased region" description="Polar residues" evidence="1">
    <location>
        <begin position="11"/>
        <end position="21"/>
    </location>
</feature>
<gene>
    <name evidence="2" type="ORF">MANES_11G097200</name>
</gene>
<sequence>MKKLEEPVRSQAVQSVGSVPNRTKPIKPKTDLLKFIKPKKLIMKEAEEESKRKRRVFCQSSAAVQICLVIHDSFNIRRLRFFAMLIGFMGRSAICLNRRVSARAFAVLLELNSTKHKK</sequence>
<dbReference type="AlphaFoldDB" id="A0A2C9UZN8"/>
<evidence type="ECO:0000256" key="1">
    <source>
        <dbReference type="SAM" id="MobiDB-lite"/>
    </source>
</evidence>